<dbReference type="Gene3D" id="3.30.40.10">
    <property type="entry name" value="Zinc/RING finger domain, C3HC4 (zinc finger)"/>
    <property type="match status" value="1"/>
</dbReference>
<dbReference type="InterPro" id="IPR003914">
    <property type="entry name" value="Rabaptin"/>
</dbReference>
<dbReference type="Proteomes" id="UP001431783">
    <property type="component" value="Unassembled WGS sequence"/>
</dbReference>
<evidence type="ECO:0000259" key="7">
    <source>
        <dbReference type="PROSITE" id="PS50178"/>
    </source>
</evidence>
<dbReference type="FunFam" id="1.20.5.730:FF:000005">
    <property type="entry name" value="RABaptiN (Rab effector)"/>
    <property type="match status" value="1"/>
</dbReference>
<dbReference type="CDD" id="cd15739">
    <property type="entry name" value="FYVE_RABE_unchar"/>
    <property type="match status" value="1"/>
</dbReference>
<keyword evidence="1" id="KW-0479">Metal-binding</keyword>
<proteinExistence type="predicted"/>
<dbReference type="PANTHER" id="PTHR31179">
    <property type="entry name" value="RAB GTPASE-BINDING EFFECTOR PROTEIN"/>
    <property type="match status" value="1"/>
</dbReference>
<keyword evidence="9" id="KW-1185">Reference proteome</keyword>
<dbReference type="InterPro" id="IPR017455">
    <property type="entry name" value="Znf_FYVE-rel"/>
</dbReference>
<evidence type="ECO:0000259" key="6">
    <source>
        <dbReference type="PROSITE" id="PS50089"/>
    </source>
</evidence>
<keyword evidence="2 4" id="KW-0863">Zinc-finger</keyword>
<dbReference type="Pfam" id="PF01363">
    <property type="entry name" value="FYVE"/>
    <property type="match status" value="1"/>
</dbReference>
<gene>
    <name evidence="8" type="ORF">WA026_000428</name>
</gene>
<dbReference type="AlphaFoldDB" id="A0AAW1V4X5"/>
<dbReference type="InterPro" id="IPR013083">
    <property type="entry name" value="Znf_RING/FYVE/PHD"/>
</dbReference>
<dbReference type="InterPro" id="IPR000306">
    <property type="entry name" value="Znf_FYVE"/>
</dbReference>
<feature type="coiled-coil region" evidence="5">
    <location>
        <begin position="260"/>
        <end position="294"/>
    </location>
</feature>
<protein>
    <recommendedName>
        <fullName evidence="10">Rab GTPase-binding effector protein 1</fullName>
    </recommendedName>
</protein>
<evidence type="ECO:0000256" key="4">
    <source>
        <dbReference type="PROSITE-ProRule" id="PRU00175"/>
    </source>
</evidence>
<dbReference type="GO" id="GO:0008270">
    <property type="term" value="F:zinc ion binding"/>
    <property type="evidence" value="ECO:0007669"/>
    <property type="project" value="UniProtKB-KW"/>
</dbReference>
<dbReference type="PROSITE" id="PS50178">
    <property type="entry name" value="ZF_FYVE"/>
    <property type="match status" value="1"/>
</dbReference>
<organism evidence="8 9">
    <name type="scientific">Henosepilachna vigintioctopunctata</name>
    <dbReference type="NCBI Taxonomy" id="420089"/>
    <lineage>
        <taxon>Eukaryota</taxon>
        <taxon>Metazoa</taxon>
        <taxon>Ecdysozoa</taxon>
        <taxon>Arthropoda</taxon>
        <taxon>Hexapoda</taxon>
        <taxon>Insecta</taxon>
        <taxon>Pterygota</taxon>
        <taxon>Neoptera</taxon>
        <taxon>Endopterygota</taxon>
        <taxon>Coleoptera</taxon>
        <taxon>Polyphaga</taxon>
        <taxon>Cucujiformia</taxon>
        <taxon>Coccinelloidea</taxon>
        <taxon>Coccinellidae</taxon>
        <taxon>Epilachninae</taxon>
        <taxon>Epilachnini</taxon>
        <taxon>Henosepilachna</taxon>
    </lineage>
</organism>
<dbReference type="GO" id="GO:0006897">
    <property type="term" value="P:endocytosis"/>
    <property type="evidence" value="ECO:0007669"/>
    <property type="project" value="InterPro"/>
</dbReference>
<dbReference type="EMBL" id="JARQZJ010000121">
    <property type="protein sequence ID" value="KAK9888159.1"/>
    <property type="molecule type" value="Genomic_DNA"/>
</dbReference>
<feature type="domain" description="RING-type" evidence="6">
    <location>
        <begin position="559"/>
        <end position="607"/>
    </location>
</feature>
<dbReference type="PANTHER" id="PTHR31179:SF7">
    <property type="entry name" value="FYVE-TYPE DOMAIN-CONTAINING PROTEIN"/>
    <property type="match status" value="1"/>
</dbReference>
<evidence type="ECO:0000256" key="5">
    <source>
        <dbReference type="SAM" id="Coils"/>
    </source>
</evidence>
<feature type="domain" description="FYVE-type" evidence="7">
    <location>
        <begin position="553"/>
        <end position="611"/>
    </location>
</feature>
<dbReference type="InterPro" id="IPR011011">
    <property type="entry name" value="Znf_FYVE_PHD"/>
</dbReference>
<keyword evidence="3" id="KW-0862">Zinc</keyword>
<feature type="coiled-coil region" evidence="5">
    <location>
        <begin position="205"/>
        <end position="232"/>
    </location>
</feature>
<evidence type="ECO:0008006" key="10">
    <source>
        <dbReference type="Google" id="ProtNLM"/>
    </source>
</evidence>
<evidence type="ECO:0000256" key="2">
    <source>
        <dbReference type="ARBA" id="ARBA00022771"/>
    </source>
</evidence>
<sequence>MEESDGTLQQAENIIELQSRMQELETEKIRICDEFNTQRAKMKDLFLQKESELAAQREETLLLSQTVKKLQQELDEAKSSLMAKGLSGMEVEIRKADEEIATLQKLVHETIEESSCSKTRHDAEVECLQLVIQELRSEVAELKRQNQYSPHHITQEHSLAPTNVLNALTKGIVKKLGADSFSSQDSLDDSCKRQYDDIEDSCSLLQPLEDQIKALKEKLRSTDEQLQKCKECGHNEGTYYKLDGLENSSQTEKEATCDMCQNYEAQLVSEQKNYDELVVQVAAAQKAAERHKEDLIKEIGFRKEMEEKWNEKREEVKCQVAELTMSTECAEQDLKELRQIFSKSCSEFKTTLSKLTKDREMIYEEIRKLQFENDNLVGKYAIHSQELQSQAIDLPNTVEELHELILKNNEELIRAKIGKECAEANVSSLQTNILLLKDQMAHEQNQKECLENNLLQEINVLKEKNRQLEKEMKMFRTSQGSITEMKEQIDDLLITNKQYVEVNNELKSKVYALQQELDTSETVQKDFVLLSQSLQVQLEKIRASDSQVRWQHEEDVNTCPTCHSNFSNSRKKEHCRHCGQIFCHQCLSRVVKSGPNMRPSKVCDVCHTLLVQSSAPYFSEAPPPT</sequence>
<dbReference type="PROSITE" id="PS50089">
    <property type="entry name" value="ZF_RING_2"/>
    <property type="match status" value="1"/>
</dbReference>
<dbReference type="InterPro" id="IPR001841">
    <property type="entry name" value="Znf_RING"/>
</dbReference>
<dbReference type="InterPro" id="IPR015390">
    <property type="entry name" value="Rabaptin_Rab5-bd_dom"/>
</dbReference>
<dbReference type="SMART" id="SM00064">
    <property type="entry name" value="FYVE"/>
    <property type="match status" value="1"/>
</dbReference>
<evidence type="ECO:0000313" key="8">
    <source>
        <dbReference type="EMBL" id="KAK9888159.1"/>
    </source>
</evidence>
<comment type="caution">
    <text evidence="8">The sequence shown here is derived from an EMBL/GenBank/DDBJ whole genome shotgun (WGS) entry which is preliminary data.</text>
</comment>
<name>A0AAW1V4X5_9CUCU</name>
<dbReference type="Pfam" id="PF09311">
    <property type="entry name" value="Rab5-bind"/>
    <property type="match status" value="1"/>
</dbReference>
<keyword evidence="5" id="KW-0175">Coiled coil</keyword>
<dbReference type="SUPFAM" id="SSF57903">
    <property type="entry name" value="FYVE/PHD zinc finger"/>
    <property type="match status" value="1"/>
</dbReference>
<dbReference type="GO" id="GO:0005096">
    <property type="term" value="F:GTPase activator activity"/>
    <property type="evidence" value="ECO:0007669"/>
    <property type="project" value="InterPro"/>
</dbReference>
<accession>A0AAW1V4X5</accession>
<reference evidence="8 9" key="1">
    <citation type="submission" date="2023-03" db="EMBL/GenBank/DDBJ databases">
        <title>Genome insight into feeding habits of ladybird beetles.</title>
        <authorList>
            <person name="Li H.-S."/>
            <person name="Huang Y.-H."/>
            <person name="Pang H."/>
        </authorList>
    </citation>
    <scope>NUCLEOTIDE SEQUENCE [LARGE SCALE GENOMIC DNA]</scope>
    <source>
        <strain evidence="8">SYSU_2023b</strain>
        <tissue evidence="8">Whole body</tissue>
    </source>
</reference>
<evidence type="ECO:0000256" key="3">
    <source>
        <dbReference type="ARBA" id="ARBA00022833"/>
    </source>
</evidence>
<evidence type="ECO:0000313" key="9">
    <source>
        <dbReference type="Proteomes" id="UP001431783"/>
    </source>
</evidence>
<dbReference type="SUPFAM" id="SSF103652">
    <property type="entry name" value="G protein-binding domain"/>
    <property type="match status" value="2"/>
</dbReference>
<feature type="coiled-coil region" evidence="5">
    <location>
        <begin position="7"/>
        <end position="145"/>
    </location>
</feature>
<feature type="coiled-coil region" evidence="5">
    <location>
        <begin position="419"/>
        <end position="478"/>
    </location>
</feature>
<evidence type="ECO:0000256" key="1">
    <source>
        <dbReference type="ARBA" id="ARBA00022723"/>
    </source>
</evidence>
<dbReference type="Gene3D" id="1.20.5.730">
    <property type="entry name" value="Single helix bin"/>
    <property type="match status" value="1"/>
</dbReference>